<dbReference type="Proteomes" id="UP001170379">
    <property type="component" value="Unassembled WGS sequence"/>
</dbReference>
<evidence type="ECO:0000313" key="2">
    <source>
        <dbReference type="Proteomes" id="UP001170379"/>
    </source>
</evidence>
<dbReference type="Gene3D" id="1.25.40.290">
    <property type="entry name" value="ARM repeat domains"/>
    <property type="match status" value="1"/>
</dbReference>
<proteinExistence type="predicted"/>
<accession>A0ABT7C579</accession>
<dbReference type="SUPFAM" id="SSF48371">
    <property type="entry name" value="ARM repeat"/>
    <property type="match status" value="1"/>
</dbReference>
<organism evidence="1 2">
    <name type="scientific">Gulosibacter molinativorax</name>
    <dbReference type="NCBI Taxonomy" id="256821"/>
    <lineage>
        <taxon>Bacteria</taxon>
        <taxon>Bacillati</taxon>
        <taxon>Actinomycetota</taxon>
        <taxon>Actinomycetes</taxon>
        <taxon>Micrococcales</taxon>
        <taxon>Microbacteriaceae</taxon>
        <taxon>Gulosibacter</taxon>
    </lineage>
</organism>
<protein>
    <submittedName>
        <fullName evidence="1">DNA alkylation repair protein</fullName>
    </submittedName>
</protein>
<gene>
    <name evidence="1" type="ORF">C7K25_02530</name>
</gene>
<sequence length="255" mass="28220">MTTQASPDDAHAEAVQSGRAEARTLTEILKVDHGQLLQHVLPSAPADLRDAAQEAGSLGILTRMQTIGAALQSHLTHDACVELTRHPSDTVRGWGWFALAAAHRAEKPGALIRIMRPAADDPHFGVREWAWMAIRPALAEQLHASLHALAELTGDPSERIRRFASETLRPRGVWAKRIDTLKTDPDLGLVILEPLRSDPSRYVQDSVANWINDASKTRPDWAIALAERWRLESPTPPTERIVSRGLRSLRRHSGD</sequence>
<evidence type="ECO:0000313" key="1">
    <source>
        <dbReference type="EMBL" id="MDJ1370258.1"/>
    </source>
</evidence>
<keyword evidence="2" id="KW-1185">Reference proteome</keyword>
<name>A0ABT7C579_9MICO</name>
<dbReference type="InterPro" id="IPR016024">
    <property type="entry name" value="ARM-type_fold"/>
</dbReference>
<dbReference type="EMBL" id="PXVD01000003">
    <property type="protein sequence ID" value="MDJ1370258.1"/>
    <property type="molecule type" value="Genomic_DNA"/>
</dbReference>
<comment type="caution">
    <text evidence="1">The sequence shown here is derived from an EMBL/GenBank/DDBJ whole genome shotgun (WGS) entry which is preliminary data.</text>
</comment>
<reference evidence="1" key="1">
    <citation type="submission" date="2018-03" db="EMBL/GenBank/DDBJ databases">
        <authorList>
            <person name="Nunes O.C."/>
            <person name="Lopes A.R."/>
            <person name="Froufe H."/>
            <person name="Munoz-Merida A."/>
            <person name="Barroso C."/>
            <person name="Egas C."/>
        </authorList>
    </citation>
    <scope>NUCLEOTIDE SEQUENCE</scope>
    <source>
        <strain evidence="1">ON4</strain>
    </source>
</reference>
<dbReference type="RefSeq" id="WP_026935724.1">
    <property type="nucleotide sequence ID" value="NZ_CP028426.1"/>
</dbReference>
<reference evidence="1" key="2">
    <citation type="journal article" date="2022" name="Sci. Rep.">
        <title>In silico prediction of the enzymes involved in the degradation of the herbicide molinate by Gulosibacter molinativorax ON4T.</title>
        <authorList>
            <person name="Lopes A.R."/>
            <person name="Bunin E."/>
            <person name="Viana A.T."/>
            <person name="Froufe H."/>
            <person name="Munoz-Merida A."/>
            <person name="Pinho D."/>
            <person name="Figueiredo J."/>
            <person name="Barroso C."/>
            <person name="Vaz-Moreira I."/>
            <person name="Bellanger X."/>
            <person name="Egas C."/>
            <person name="Nunes O.C."/>
        </authorList>
    </citation>
    <scope>NUCLEOTIDE SEQUENCE</scope>
    <source>
        <strain evidence="1">ON4</strain>
    </source>
</reference>